<proteinExistence type="predicted"/>
<keyword evidence="1" id="KW-1133">Transmembrane helix</keyword>
<comment type="caution">
    <text evidence="3">The sequence shown here is derived from an EMBL/GenBank/DDBJ whole genome shotgun (WGS) entry which is preliminary data.</text>
</comment>
<keyword evidence="1" id="KW-0472">Membrane</keyword>
<accession>A0ABR6SHT9</accession>
<protein>
    <submittedName>
        <fullName evidence="3">IS630 family transposase</fullName>
    </submittedName>
</protein>
<dbReference type="Proteomes" id="UP000570851">
    <property type="component" value="Unassembled WGS sequence"/>
</dbReference>
<feature type="domain" description="Tc1-like transposase DDE" evidence="2">
    <location>
        <begin position="12"/>
        <end position="149"/>
    </location>
</feature>
<name>A0ABR6SHT9_ANAVA</name>
<geneLocation type="plasmid" evidence="3">
    <name>pN2B-C</name>
</geneLocation>
<reference evidence="3 4" key="1">
    <citation type="submission" date="2019-11" db="EMBL/GenBank/DDBJ databases">
        <title>Comparison of genomes from free-living endosymbiotic cyanobacteria isolated from Azolla.</title>
        <authorList>
            <person name="Thiel T."/>
            <person name="Pratte B."/>
        </authorList>
    </citation>
    <scope>NUCLEOTIDE SEQUENCE [LARGE SCALE GENOMIC DNA]</scope>
    <source>
        <strain evidence="3 4">N2B</strain>
        <plasmid evidence="3">pN2B-C</plasmid>
    </source>
</reference>
<dbReference type="InterPro" id="IPR036397">
    <property type="entry name" value="RNaseH_sf"/>
</dbReference>
<keyword evidence="3" id="KW-0614">Plasmid</keyword>
<dbReference type="InterPro" id="IPR012337">
    <property type="entry name" value="RNaseH-like_sf"/>
</dbReference>
<keyword evidence="4" id="KW-1185">Reference proteome</keyword>
<dbReference type="InterPro" id="IPR047655">
    <property type="entry name" value="Transpos_IS630-like"/>
</dbReference>
<dbReference type="InterPro" id="IPR038717">
    <property type="entry name" value="Tc1-like_DDE_dom"/>
</dbReference>
<gene>
    <name evidence="3" type="ORF">GNE12_29030</name>
</gene>
<dbReference type="NCBIfam" id="NF033545">
    <property type="entry name" value="transpos_IS630"/>
    <property type="match status" value="1"/>
</dbReference>
<organism evidence="3 4">
    <name type="scientific">Trichormus variabilis N2B</name>
    <dbReference type="NCBI Taxonomy" id="2681315"/>
    <lineage>
        <taxon>Bacteria</taxon>
        <taxon>Bacillati</taxon>
        <taxon>Cyanobacteriota</taxon>
        <taxon>Cyanophyceae</taxon>
        <taxon>Nostocales</taxon>
        <taxon>Nostocaceae</taxon>
        <taxon>Trichormus</taxon>
    </lineage>
</organism>
<feature type="transmembrane region" description="Helical" evidence="1">
    <location>
        <begin position="163"/>
        <end position="182"/>
    </location>
</feature>
<sequence>MEPKDKHKRIRYWCGDESRVGLKTELGRLITLCGIKPIGIMQWKRENFYLYGLVEPLTGEYYIWEFSHLNTACFNIFLEQFAATYPDDIHILQLDNGAFHLSQTLKIPENIIFLFQPPHTPQVNPIERLWEEVKRNLSWECFANLDELRTAIWQRLEQLNNSIVASITGWGFILDALFVSGFS</sequence>
<dbReference type="EMBL" id="JACKZP010000304">
    <property type="protein sequence ID" value="MBC1305922.1"/>
    <property type="molecule type" value="Genomic_DNA"/>
</dbReference>
<evidence type="ECO:0000313" key="3">
    <source>
        <dbReference type="EMBL" id="MBC1305922.1"/>
    </source>
</evidence>
<evidence type="ECO:0000313" key="4">
    <source>
        <dbReference type="Proteomes" id="UP000570851"/>
    </source>
</evidence>
<keyword evidence="1" id="KW-0812">Transmembrane</keyword>
<evidence type="ECO:0000259" key="2">
    <source>
        <dbReference type="Pfam" id="PF13358"/>
    </source>
</evidence>
<dbReference type="SUPFAM" id="SSF53098">
    <property type="entry name" value="Ribonuclease H-like"/>
    <property type="match status" value="1"/>
</dbReference>
<evidence type="ECO:0000256" key="1">
    <source>
        <dbReference type="SAM" id="Phobius"/>
    </source>
</evidence>
<dbReference type="Pfam" id="PF13358">
    <property type="entry name" value="DDE_3"/>
    <property type="match status" value="1"/>
</dbReference>
<dbReference type="Gene3D" id="3.30.420.10">
    <property type="entry name" value="Ribonuclease H-like superfamily/Ribonuclease H"/>
    <property type="match status" value="1"/>
</dbReference>